<feature type="region of interest" description="Disordered" evidence="1">
    <location>
        <begin position="112"/>
        <end position="138"/>
    </location>
</feature>
<dbReference type="EMBL" id="HG671487">
    <property type="protein sequence ID" value="CDI81093.1"/>
    <property type="molecule type" value="Genomic_DNA"/>
</dbReference>
<dbReference type="OrthoDB" id="347669at2759"/>
<protein>
    <submittedName>
        <fullName evidence="2">Uncharacterized protein</fullName>
    </submittedName>
</protein>
<name>U6GPA6_EIMAC</name>
<proteinExistence type="predicted"/>
<reference evidence="2" key="2">
    <citation type="submission" date="2013-10" db="EMBL/GenBank/DDBJ databases">
        <authorList>
            <person name="Aslett M."/>
        </authorList>
    </citation>
    <scope>NUCLEOTIDE SEQUENCE</scope>
    <source>
        <strain evidence="2">Houghton</strain>
    </source>
</reference>
<accession>U6GPA6</accession>
<keyword evidence="3" id="KW-1185">Reference proteome</keyword>
<evidence type="ECO:0000256" key="1">
    <source>
        <dbReference type="SAM" id="MobiDB-lite"/>
    </source>
</evidence>
<dbReference type="Proteomes" id="UP000018050">
    <property type="component" value="Unassembled WGS sequence"/>
</dbReference>
<reference evidence="2" key="1">
    <citation type="submission" date="2013-10" db="EMBL/GenBank/DDBJ databases">
        <title>Genomic analysis of the causative agents of coccidiosis in chickens.</title>
        <authorList>
            <person name="Reid A.J."/>
            <person name="Blake D."/>
            <person name="Billington K."/>
            <person name="Browne H."/>
            <person name="Dunn M."/>
            <person name="Hung S."/>
            <person name="Kawahara F."/>
            <person name="Miranda-Saavedra D."/>
            <person name="Mourier T."/>
            <person name="Nagra H."/>
            <person name="Otto T.D."/>
            <person name="Rawlings N."/>
            <person name="Sanchez A."/>
            <person name="Sanders M."/>
            <person name="Subramaniam C."/>
            <person name="Tay Y."/>
            <person name="Dear P."/>
            <person name="Doerig C."/>
            <person name="Gruber A."/>
            <person name="Parkinson J."/>
            <person name="Shirley M."/>
            <person name="Wan K.L."/>
            <person name="Berriman M."/>
            <person name="Tomley F."/>
            <person name="Pain A."/>
        </authorList>
    </citation>
    <scope>NUCLEOTIDE SEQUENCE</scope>
    <source>
        <strain evidence="2">Houghton</strain>
    </source>
</reference>
<dbReference type="RefSeq" id="XP_013249084.1">
    <property type="nucleotide sequence ID" value="XM_013393630.1"/>
</dbReference>
<evidence type="ECO:0000313" key="3">
    <source>
        <dbReference type="Proteomes" id="UP000018050"/>
    </source>
</evidence>
<feature type="region of interest" description="Disordered" evidence="1">
    <location>
        <begin position="1"/>
        <end position="55"/>
    </location>
</feature>
<dbReference type="GeneID" id="25273955"/>
<evidence type="ECO:0000313" key="2">
    <source>
        <dbReference type="EMBL" id="CDI81093.1"/>
    </source>
</evidence>
<dbReference type="AlphaFoldDB" id="U6GPA6"/>
<dbReference type="VEuPathDB" id="ToxoDB:EAH_00058850"/>
<organism evidence="2 3">
    <name type="scientific">Eimeria acervulina</name>
    <name type="common">Coccidian parasite</name>
    <dbReference type="NCBI Taxonomy" id="5801"/>
    <lineage>
        <taxon>Eukaryota</taxon>
        <taxon>Sar</taxon>
        <taxon>Alveolata</taxon>
        <taxon>Apicomplexa</taxon>
        <taxon>Conoidasida</taxon>
        <taxon>Coccidia</taxon>
        <taxon>Eucoccidiorida</taxon>
        <taxon>Eimeriorina</taxon>
        <taxon>Eimeriidae</taxon>
        <taxon>Eimeria</taxon>
    </lineage>
</organism>
<gene>
    <name evidence="2" type="ORF">EAH_00058850</name>
</gene>
<sequence length="138" mass="14754">MKAEDAVAAAPQRMPVITEGGGSHSTAYPAAAPAPAAQQHHCQKPEPDRLGPQEATDNLGRTVLVRYFLVFAQGHKPNWIMLTAAITTGFLVRMSMCVERMPLACAKAKLQAARQPAGTGWEPPNPKTKEDAPVTQGQ</sequence>
<feature type="compositionally biased region" description="Low complexity" evidence="1">
    <location>
        <begin position="27"/>
        <end position="37"/>
    </location>
</feature>